<feature type="region of interest" description="Disordered" evidence="1">
    <location>
        <begin position="1"/>
        <end position="51"/>
    </location>
</feature>
<dbReference type="EMBL" id="BSYO01000035">
    <property type="protein sequence ID" value="GMH29002.1"/>
    <property type="molecule type" value="Genomic_DNA"/>
</dbReference>
<evidence type="ECO:0000313" key="2">
    <source>
        <dbReference type="EMBL" id="GMH29002.1"/>
    </source>
</evidence>
<comment type="caution">
    <text evidence="2">The sequence shown here is derived from an EMBL/GenBank/DDBJ whole genome shotgun (WGS) entry which is preliminary data.</text>
</comment>
<dbReference type="AlphaFoldDB" id="A0AAD3TGI9"/>
<name>A0AAD3TGI9_NEPGR</name>
<accession>A0AAD3TGI9</accession>
<proteinExistence type="predicted"/>
<sequence>MKNFRPTGKILPNPFTSKSLAARQDKKDLSKQHASLYGQPTDVPSCSANPLAPLQVDDGSLGSAMVDHSDLELQSFNTNEDALEETPASCSSPTATSLGLSTAINEKAPSNTLIDCSQVDIDLEQHNEASDVHLTCLGRPDPGSDHGHAPDLVVNDQPTSIGYQDIQNPLVTQIHTLGSCQQEDISKIWHHDAEAVFVNPCSCRHDPGSAPGQPTAIDADWLDTLRISNCPEEVIGFPTFSSLAHVVLSYPQGGDPRPCTHSEQLRRNLTDMRQQLVAPRGFGLKSILKKPKQPKKKWSPSSTHHV</sequence>
<evidence type="ECO:0000313" key="3">
    <source>
        <dbReference type="Proteomes" id="UP001279734"/>
    </source>
</evidence>
<reference evidence="2" key="1">
    <citation type="submission" date="2023-05" db="EMBL/GenBank/DDBJ databases">
        <title>Nepenthes gracilis genome sequencing.</title>
        <authorList>
            <person name="Fukushima K."/>
        </authorList>
    </citation>
    <scope>NUCLEOTIDE SEQUENCE</scope>
    <source>
        <strain evidence="2">SING2019-196</strain>
    </source>
</reference>
<organism evidence="2 3">
    <name type="scientific">Nepenthes gracilis</name>
    <name type="common">Slender pitcher plant</name>
    <dbReference type="NCBI Taxonomy" id="150966"/>
    <lineage>
        <taxon>Eukaryota</taxon>
        <taxon>Viridiplantae</taxon>
        <taxon>Streptophyta</taxon>
        <taxon>Embryophyta</taxon>
        <taxon>Tracheophyta</taxon>
        <taxon>Spermatophyta</taxon>
        <taxon>Magnoliopsida</taxon>
        <taxon>eudicotyledons</taxon>
        <taxon>Gunneridae</taxon>
        <taxon>Pentapetalae</taxon>
        <taxon>Caryophyllales</taxon>
        <taxon>Nepenthaceae</taxon>
        <taxon>Nepenthes</taxon>
    </lineage>
</organism>
<protein>
    <submittedName>
        <fullName evidence="2">Uncharacterized protein</fullName>
    </submittedName>
</protein>
<gene>
    <name evidence="2" type="ORF">Nepgr_030845</name>
</gene>
<keyword evidence="3" id="KW-1185">Reference proteome</keyword>
<dbReference type="Proteomes" id="UP001279734">
    <property type="component" value="Unassembled WGS sequence"/>
</dbReference>
<evidence type="ECO:0000256" key="1">
    <source>
        <dbReference type="SAM" id="MobiDB-lite"/>
    </source>
</evidence>